<sequence>MLPCFMANNCLCRAHAIRYLLLFFLLSVFFTNSSACSNGNCQVLDSCAAATDCGPGLYCGDCPALGKTQPICTRGQATIPTTIIGDLPFNKYSWLVSHNSFSIVDSPSLTGVQRLTFYNQEDTVTNQLMNGVRGLMLDMYDFEGDIWLCHSFRGQCFNFTAFQPAINTLREVEAFLSQNPKEIVTIIIEDYVQTPKGLTNLFTRAGLDKYWFPVSKMPKKGEDWPTVTEMVQNNYRLLVFTSIASKEAEEGIAYQWKYMVENESGDPGVKAGSCPNRKESQPLNSRKASLFLQNYFPTYPVEDQACKEHSTPLAAMVGTCYKAAGNVLPNFLAVNFYMRSDGGGVFDVLDRMNGQTLCGCSTVLACQAGAPFGSCKNIAVPSRSPATNTLGSFSGSVQFSRSASTGHSPNCLLFYLFYVPLMVFLL</sequence>
<name>A0ACC1XTR3_MELAZ</name>
<organism evidence="1 2">
    <name type="scientific">Melia azedarach</name>
    <name type="common">Chinaberry tree</name>
    <dbReference type="NCBI Taxonomy" id="155640"/>
    <lineage>
        <taxon>Eukaryota</taxon>
        <taxon>Viridiplantae</taxon>
        <taxon>Streptophyta</taxon>
        <taxon>Embryophyta</taxon>
        <taxon>Tracheophyta</taxon>
        <taxon>Spermatophyta</taxon>
        <taxon>Magnoliopsida</taxon>
        <taxon>eudicotyledons</taxon>
        <taxon>Gunneridae</taxon>
        <taxon>Pentapetalae</taxon>
        <taxon>rosids</taxon>
        <taxon>malvids</taxon>
        <taxon>Sapindales</taxon>
        <taxon>Meliaceae</taxon>
        <taxon>Melia</taxon>
    </lineage>
</organism>
<gene>
    <name evidence="1" type="ORF">OWV82_013271</name>
</gene>
<evidence type="ECO:0000313" key="2">
    <source>
        <dbReference type="Proteomes" id="UP001164539"/>
    </source>
</evidence>
<reference evidence="1 2" key="1">
    <citation type="journal article" date="2023" name="Science">
        <title>Complex scaffold remodeling in plant triterpene biosynthesis.</title>
        <authorList>
            <person name="De La Pena R."/>
            <person name="Hodgson H."/>
            <person name="Liu J.C."/>
            <person name="Stephenson M.J."/>
            <person name="Martin A.C."/>
            <person name="Owen C."/>
            <person name="Harkess A."/>
            <person name="Leebens-Mack J."/>
            <person name="Jimenez L.E."/>
            <person name="Osbourn A."/>
            <person name="Sattely E.S."/>
        </authorList>
    </citation>
    <scope>NUCLEOTIDE SEQUENCE [LARGE SCALE GENOMIC DNA]</scope>
    <source>
        <strain evidence="2">cv. JPN11</strain>
        <tissue evidence="1">Leaf</tissue>
    </source>
</reference>
<comment type="caution">
    <text evidence="1">The sequence shown here is derived from an EMBL/GenBank/DDBJ whole genome shotgun (WGS) entry which is preliminary data.</text>
</comment>
<keyword evidence="2" id="KW-1185">Reference proteome</keyword>
<dbReference type="Proteomes" id="UP001164539">
    <property type="component" value="Chromosome 7"/>
</dbReference>
<evidence type="ECO:0000313" key="1">
    <source>
        <dbReference type="EMBL" id="KAJ4714847.1"/>
    </source>
</evidence>
<accession>A0ACC1XTR3</accession>
<proteinExistence type="predicted"/>
<protein>
    <submittedName>
        <fullName evidence="1">PI-PLC X domain-containing protein</fullName>
    </submittedName>
</protein>
<dbReference type="EMBL" id="CM051400">
    <property type="protein sequence ID" value="KAJ4714847.1"/>
    <property type="molecule type" value="Genomic_DNA"/>
</dbReference>